<evidence type="ECO:0000256" key="1">
    <source>
        <dbReference type="SAM" id="Phobius"/>
    </source>
</evidence>
<dbReference type="EMBL" id="VBPA01000316">
    <property type="protein sequence ID" value="TMQ69274.1"/>
    <property type="molecule type" value="Genomic_DNA"/>
</dbReference>
<protein>
    <recommendedName>
        <fullName evidence="4">MFS transporter</fullName>
    </recommendedName>
</protein>
<keyword evidence="1" id="KW-0812">Transmembrane</keyword>
<feature type="transmembrane region" description="Helical" evidence="1">
    <location>
        <begin position="43"/>
        <end position="60"/>
    </location>
</feature>
<keyword evidence="1" id="KW-1133">Transmembrane helix</keyword>
<feature type="non-terminal residue" evidence="2">
    <location>
        <position position="139"/>
    </location>
</feature>
<evidence type="ECO:0008006" key="4">
    <source>
        <dbReference type="Google" id="ProtNLM"/>
    </source>
</evidence>
<evidence type="ECO:0000313" key="2">
    <source>
        <dbReference type="EMBL" id="TMQ69274.1"/>
    </source>
</evidence>
<reference evidence="2 3" key="1">
    <citation type="journal article" date="2019" name="Nat. Microbiol.">
        <title>Mediterranean grassland soil C-N compound turnover is dependent on rainfall and depth, and is mediated by genomically divergent microorganisms.</title>
        <authorList>
            <person name="Diamond S."/>
            <person name="Andeer P.F."/>
            <person name="Li Z."/>
            <person name="Crits-Christoph A."/>
            <person name="Burstein D."/>
            <person name="Anantharaman K."/>
            <person name="Lane K.R."/>
            <person name="Thomas B.C."/>
            <person name="Pan C."/>
            <person name="Northen T.R."/>
            <person name="Banfield J.F."/>
        </authorList>
    </citation>
    <scope>NUCLEOTIDE SEQUENCE [LARGE SCALE GENOMIC DNA]</scope>
    <source>
        <strain evidence="2">WS_10</strain>
    </source>
</reference>
<gene>
    <name evidence="2" type="ORF">E6K80_12255</name>
</gene>
<feature type="transmembrane region" description="Helical" evidence="1">
    <location>
        <begin position="107"/>
        <end position="126"/>
    </location>
</feature>
<feature type="transmembrane region" description="Helical" evidence="1">
    <location>
        <begin position="80"/>
        <end position="100"/>
    </location>
</feature>
<dbReference type="AlphaFoldDB" id="A0A538U050"/>
<proteinExistence type="predicted"/>
<name>A0A538U050_UNCEI</name>
<dbReference type="SUPFAM" id="SSF103473">
    <property type="entry name" value="MFS general substrate transporter"/>
    <property type="match status" value="1"/>
</dbReference>
<sequence length="139" mass="14885">MEASVVPGEPAPRHPWVWAVLYFPFGLTIGFPSIALGYLASRAGVSVSVIAGVIGMTWLASGWKFTWAPLGDYTLSRKKWYRIAISLVSVGFIAMSVVPLGRSTMPLLSGIVLLTSIAGTFIAFATEGLMTHNSPPAMR</sequence>
<keyword evidence="1" id="KW-0472">Membrane</keyword>
<feature type="transmembrane region" description="Helical" evidence="1">
    <location>
        <begin position="16"/>
        <end position="36"/>
    </location>
</feature>
<evidence type="ECO:0000313" key="3">
    <source>
        <dbReference type="Proteomes" id="UP000319836"/>
    </source>
</evidence>
<dbReference type="InterPro" id="IPR036259">
    <property type="entry name" value="MFS_trans_sf"/>
</dbReference>
<comment type="caution">
    <text evidence="2">The sequence shown here is derived from an EMBL/GenBank/DDBJ whole genome shotgun (WGS) entry which is preliminary data.</text>
</comment>
<accession>A0A538U050</accession>
<dbReference type="Proteomes" id="UP000319836">
    <property type="component" value="Unassembled WGS sequence"/>
</dbReference>
<organism evidence="2 3">
    <name type="scientific">Eiseniibacteriota bacterium</name>
    <dbReference type="NCBI Taxonomy" id="2212470"/>
    <lineage>
        <taxon>Bacteria</taxon>
        <taxon>Candidatus Eiseniibacteriota</taxon>
    </lineage>
</organism>